<dbReference type="Pfam" id="PF00583">
    <property type="entry name" value="Acetyltransf_1"/>
    <property type="match status" value="1"/>
</dbReference>
<dbReference type="RefSeq" id="WP_106168409.1">
    <property type="nucleotide sequence ID" value="NZ_JAVKZF010000001.1"/>
</dbReference>
<comment type="caution">
    <text evidence="4">The sequence shown here is derived from an EMBL/GenBank/DDBJ whole genome shotgun (WGS) entry which is preliminary data.</text>
</comment>
<dbReference type="InterPro" id="IPR000182">
    <property type="entry name" value="GNAT_dom"/>
</dbReference>
<protein>
    <submittedName>
        <fullName evidence="4">GNAT family acetyltransferase</fullName>
    </submittedName>
</protein>
<evidence type="ECO:0000256" key="1">
    <source>
        <dbReference type="ARBA" id="ARBA00022679"/>
    </source>
</evidence>
<dbReference type="GO" id="GO:0016747">
    <property type="term" value="F:acyltransferase activity, transferring groups other than amino-acyl groups"/>
    <property type="evidence" value="ECO:0007669"/>
    <property type="project" value="InterPro"/>
</dbReference>
<dbReference type="Gene3D" id="3.40.630.30">
    <property type="match status" value="1"/>
</dbReference>
<keyword evidence="5" id="KW-1185">Reference proteome</keyword>
<reference evidence="4 5" key="1">
    <citation type="journal article" date="2019" name="Genome Biol. Evol.">
        <title>Day and night: Metabolic profiles and evolutionary relationships of six axenic non-marine cyanobacteria.</title>
        <authorList>
            <person name="Will S.E."/>
            <person name="Henke P."/>
            <person name="Boedeker C."/>
            <person name="Huang S."/>
            <person name="Brinkmann H."/>
            <person name="Rohde M."/>
            <person name="Jarek M."/>
            <person name="Friedl T."/>
            <person name="Seufert S."/>
            <person name="Schumacher M."/>
            <person name="Overmann J."/>
            <person name="Neumann-Schaal M."/>
            <person name="Petersen J."/>
        </authorList>
    </citation>
    <scope>NUCLEOTIDE SEQUENCE [LARGE SCALE GENOMIC DNA]</scope>
    <source>
        <strain evidence="4 5">SAG 39.79</strain>
    </source>
</reference>
<dbReference type="PROSITE" id="PS51186">
    <property type="entry name" value="GNAT"/>
    <property type="match status" value="1"/>
</dbReference>
<dbReference type="AlphaFoldDB" id="A0AB37UC62"/>
<evidence type="ECO:0000313" key="4">
    <source>
        <dbReference type="EMBL" id="RUT05398.1"/>
    </source>
</evidence>
<dbReference type="SUPFAM" id="SSF55729">
    <property type="entry name" value="Acyl-CoA N-acyltransferases (Nat)"/>
    <property type="match status" value="1"/>
</dbReference>
<evidence type="ECO:0000259" key="3">
    <source>
        <dbReference type="PROSITE" id="PS51186"/>
    </source>
</evidence>
<dbReference type="EMBL" id="RSCK01000077">
    <property type="protein sequence ID" value="RUT05398.1"/>
    <property type="molecule type" value="Genomic_DNA"/>
</dbReference>
<evidence type="ECO:0000313" key="5">
    <source>
        <dbReference type="Proteomes" id="UP000282574"/>
    </source>
</evidence>
<organism evidence="4 5">
    <name type="scientific">Chroococcidiopsis cubana SAG 39.79</name>
    <dbReference type="NCBI Taxonomy" id="388085"/>
    <lineage>
        <taxon>Bacteria</taxon>
        <taxon>Bacillati</taxon>
        <taxon>Cyanobacteriota</taxon>
        <taxon>Cyanophyceae</taxon>
        <taxon>Chroococcidiopsidales</taxon>
        <taxon>Chroococcidiopsidaceae</taxon>
        <taxon>Chroococcidiopsis</taxon>
    </lineage>
</organism>
<feature type="domain" description="N-acetyltransferase" evidence="3">
    <location>
        <begin position="10"/>
        <end position="156"/>
    </location>
</feature>
<name>A0AB37UC62_9CYAN</name>
<sequence length="156" mass="17389">MSVALDSSGVNIRPATTQDVEAIAILSHQLGYPVSTIAIEQRLYQILSDSNHIIYVATGLDDRAIAWIHAYTYHSLLTDFHAEIGGLVVAPSDRGTGIGRKLLHQVESWAKIRRCQSILVRSNIVRSAAHHFYQKCGYSRVKTSLVFHKVLLHDDL</sequence>
<keyword evidence="2" id="KW-0012">Acyltransferase</keyword>
<dbReference type="PANTHER" id="PTHR43877">
    <property type="entry name" value="AMINOALKYLPHOSPHONATE N-ACETYLTRANSFERASE-RELATED-RELATED"/>
    <property type="match status" value="1"/>
</dbReference>
<dbReference type="CDD" id="cd04301">
    <property type="entry name" value="NAT_SF"/>
    <property type="match status" value="1"/>
</dbReference>
<keyword evidence="1" id="KW-0808">Transferase</keyword>
<dbReference type="InterPro" id="IPR050832">
    <property type="entry name" value="Bact_Acetyltransf"/>
</dbReference>
<accession>A0AB37UC62</accession>
<gene>
    <name evidence="4" type="primary">yccI</name>
    <name evidence="4" type="ORF">DSM107010_55510</name>
</gene>
<evidence type="ECO:0000256" key="2">
    <source>
        <dbReference type="ARBA" id="ARBA00023315"/>
    </source>
</evidence>
<proteinExistence type="predicted"/>
<dbReference type="Proteomes" id="UP000282574">
    <property type="component" value="Unassembled WGS sequence"/>
</dbReference>
<dbReference type="InterPro" id="IPR016181">
    <property type="entry name" value="Acyl_CoA_acyltransferase"/>
</dbReference>